<feature type="region of interest" description="Disordered" evidence="1">
    <location>
        <begin position="1"/>
        <end position="165"/>
    </location>
</feature>
<evidence type="ECO:0000313" key="2">
    <source>
        <dbReference type="EMBL" id="KAK0629992.1"/>
    </source>
</evidence>
<dbReference type="Proteomes" id="UP001174934">
    <property type="component" value="Unassembled WGS sequence"/>
</dbReference>
<name>A0AA40C9D3_9PEZI</name>
<feature type="compositionally biased region" description="Polar residues" evidence="1">
    <location>
        <begin position="47"/>
        <end position="63"/>
    </location>
</feature>
<evidence type="ECO:0000256" key="1">
    <source>
        <dbReference type="SAM" id="MobiDB-lite"/>
    </source>
</evidence>
<proteinExistence type="predicted"/>
<feature type="compositionally biased region" description="Low complexity" evidence="1">
    <location>
        <begin position="154"/>
        <end position="165"/>
    </location>
</feature>
<feature type="compositionally biased region" description="Polar residues" evidence="1">
    <location>
        <begin position="70"/>
        <end position="86"/>
    </location>
</feature>
<keyword evidence="3" id="KW-1185">Reference proteome</keyword>
<accession>A0AA40C9D3</accession>
<feature type="region of interest" description="Disordered" evidence="1">
    <location>
        <begin position="200"/>
        <end position="221"/>
    </location>
</feature>
<gene>
    <name evidence="2" type="ORF">B0T17DRAFT_527213</name>
</gene>
<reference evidence="2" key="1">
    <citation type="submission" date="2023-06" db="EMBL/GenBank/DDBJ databases">
        <title>Genome-scale phylogeny and comparative genomics of the fungal order Sordariales.</title>
        <authorList>
            <consortium name="Lawrence Berkeley National Laboratory"/>
            <person name="Hensen N."/>
            <person name="Bonometti L."/>
            <person name="Westerberg I."/>
            <person name="Brannstrom I.O."/>
            <person name="Guillou S."/>
            <person name="Cros-Aarteil S."/>
            <person name="Calhoun S."/>
            <person name="Haridas S."/>
            <person name="Kuo A."/>
            <person name="Mondo S."/>
            <person name="Pangilinan J."/>
            <person name="Riley R."/>
            <person name="LaButti K."/>
            <person name="Andreopoulos B."/>
            <person name="Lipzen A."/>
            <person name="Chen C."/>
            <person name="Yanf M."/>
            <person name="Daum C."/>
            <person name="Ng V."/>
            <person name="Clum A."/>
            <person name="Steindorff A."/>
            <person name="Ohm R."/>
            <person name="Martin F."/>
            <person name="Silar P."/>
            <person name="Natvig D."/>
            <person name="Lalanne C."/>
            <person name="Gautier V."/>
            <person name="Ament-velasquez S.L."/>
            <person name="Kruys A."/>
            <person name="Hutchinson M.I."/>
            <person name="Powell A.J."/>
            <person name="Barry K."/>
            <person name="Miller A.N."/>
            <person name="Grigoriev I.V."/>
            <person name="Debuchy R."/>
            <person name="Gladieux P."/>
            <person name="Thoren M.H."/>
            <person name="Johannesson H."/>
        </authorList>
    </citation>
    <scope>NUCLEOTIDE SEQUENCE</scope>
    <source>
        <strain evidence="2">SMH3391-2</strain>
    </source>
</reference>
<feature type="compositionally biased region" description="Polar residues" evidence="1">
    <location>
        <begin position="19"/>
        <end position="29"/>
    </location>
</feature>
<protein>
    <submittedName>
        <fullName evidence="2">Uncharacterized protein</fullName>
    </submittedName>
</protein>
<dbReference type="EMBL" id="JAULSR010000002">
    <property type="protein sequence ID" value="KAK0629992.1"/>
    <property type="molecule type" value="Genomic_DNA"/>
</dbReference>
<dbReference type="AlphaFoldDB" id="A0AA40C9D3"/>
<organism evidence="2 3">
    <name type="scientific">Bombardia bombarda</name>
    <dbReference type="NCBI Taxonomy" id="252184"/>
    <lineage>
        <taxon>Eukaryota</taxon>
        <taxon>Fungi</taxon>
        <taxon>Dikarya</taxon>
        <taxon>Ascomycota</taxon>
        <taxon>Pezizomycotina</taxon>
        <taxon>Sordariomycetes</taxon>
        <taxon>Sordariomycetidae</taxon>
        <taxon>Sordariales</taxon>
        <taxon>Lasiosphaeriaceae</taxon>
        <taxon>Bombardia</taxon>
    </lineage>
</organism>
<evidence type="ECO:0000313" key="3">
    <source>
        <dbReference type="Proteomes" id="UP001174934"/>
    </source>
</evidence>
<feature type="compositionally biased region" description="Basic and acidic residues" evidence="1">
    <location>
        <begin position="398"/>
        <end position="414"/>
    </location>
</feature>
<feature type="region of interest" description="Disordered" evidence="1">
    <location>
        <begin position="398"/>
        <end position="429"/>
    </location>
</feature>
<sequence>MGQEVEPFDTGPSRRSARLQGQQLPSSAGSVRPSKALLRGQIEAGAGTSTSERPGLTRRNTQLEAEVGQTKATEIEQQPNPLQRPSTTPPEVRIEEQERASPTTLLRKRQTNSDGDDNEHQLKRARLTRKNLAEFNMAKKKGANKVSVSAPPESTIESSSTKTTSTTTSGFAIRAFKNGVLLHSQSKPPTNLQAYHERYEQSRRTASPTESEHKRYANKVENAGNEATMVVEVSGKLLKECDDEGYTRAFNRAFTGFPKDVSFNSGLSALQPDFVEGFRMREYDPFPVDEHVDGAVIYKDDPSSVTLPHLAGEWKGPDGNMKEAELQSAYDGAALVFARNQALAYLGKSDPPGHAEVTTFTTDGTNLNLYAHYAAPSEDGTLKYHQYRYRSTNLVNTRQEHVQGRKGLRNEQGHAYKQSRALKNQLRKH</sequence>
<comment type="caution">
    <text evidence="2">The sequence shown here is derived from an EMBL/GenBank/DDBJ whole genome shotgun (WGS) entry which is preliminary data.</text>
</comment>